<keyword evidence="7 13" id="KW-0067">ATP-binding</keyword>
<evidence type="ECO:0000313" key="14">
    <source>
        <dbReference type="Proteomes" id="UP000237481"/>
    </source>
</evidence>
<reference evidence="13 14" key="1">
    <citation type="submission" date="2018-01" db="EMBL/GenBank/DDBJ databases">
        <title>Harnessing the power of phylogenomics to disentangle the directionality and signatures of interkingdom host jumping in the parasitic fungal genus Tolypocladium.</title>
        <authorList>
            <person name="Quandt C.A."/>
            <person name="Patterson W."/>
            <person name="Spatafora J.W."/>
        </authorList>
    </citation>
    <scope>NUCLEOTIDE SEQUENCE [LARGE SCALE GENOMIC DNA]</scope>
    <source>
        <strain evidence="13 14">NRBC 100945</strain>
    </source>
</reference>
<dbReference type="CDD" id="cd03263">
    <property type="entry name" value="ABC_subfamily_A"/>
    <property type="match status" value="1"/>
</dbReference>
<dbReference type="FunFam" id="3.40.50.300:FF:001345">
    <property type="entry name" value="Related to ABC transporter"/>
    <property type="match status" value="1"/>
</dbReference>
<dbReference type="Gene3D" id="3.40.50.300">
    <property type="entry name" value="P-loop containing nucleotide triphosphate hydrolases"/>
    <property type="match status" value="1"/>
</dbReference>
<dbReference type="InterPro" id="IPR003439">
    <property type="entry name" value="ABC_transporter-like_ATP-bd"/>
</dbReference>
<dbReference type="SUPFAM" id="SSF52540">
    <property type="entry name" value="P-loop containing nucleoside triphosphate hydrolases"/>
    <property type="match status" value="1"/>
</dbReference>
<evidence type="ECO:0000256" key="10">
    <source>
        <dbReference type="SAM" id="MobiDB-lite"/>
    </source>
</evidence>
<protein>
    <submittedName>
        <fullName evidence="13">Retinal-specific ATP-binding cassette transporter</fullName>
    </submittedName>
</protein>
<keyword evidence="14" id="KW-1185">Reference proteome</keyword>
<evidence type="ECO:0000256" key="8">
    <source>
        <dbReference type="ARBA" id="ARBA00022989"/>
    </source>
</evidence>
<keyword evidence="8 11" id="KW-1133">Transmembrane helix</keyword>
<evidence type="ECO:0000256" key="7">
    <source>
        <dbReference type="ARBA" id="ARBA00022840"/>
    </source>
</evidence>
<feature type="region of interest" description="Disordered" evidence="10">
    <location>
        <begin position="630"/>
        <end position="655"/>
    </location>
</feature>
<feature type="transmembrane region" description="Helical" evidence="11">
    <location>
        <begin position="170"/>
        <end position="193"/>
    </location>
</feature>
<comment type="caution">
    <text evidence="13">The sequence shown here is derived from an EMBL/GenBank/DDBJ whole genome shotgun (WGS) entry which is preliminary data.</text>
</comment>
<evidence type="ECO:0000256" key="5">
    <source>
        <dbReference type="ARBA" id="ARBA00022737"/>
    </source>
</evidence>
<dbReference type="InterPro" id="IPR026082">
    <property type="entry name" value="ABCA"/>
</dbReference>
<feature type="transmembrane region" description="Helical" evidence="11">
    <location>
        <begin position="233"/>
        <end position="256"/>
    </location>
</feature>
<dbReference type="OrthoDB" id="8061355at2759"/>
<evidence type="ECO:0000259" key="12">
    <source>
        <dbReference type="PROSITE" id="PS50893"/>
    </source>
</evidence>
<dbReference type="InterPro" id="IPR013525">
    <property type="entry name" value="ABC2_TM"/>
</dbReference>
<feature type="transmembrane region" description="Helical" evidence="11">
    <location>
        <begin position="133"/>
        <end position="158"/>
    </location>
</feature>
<accession>A0A2S4L867</accession>
<evidence type="ECO:0000256" key="4">
    <source>
        <dbReference type="ARBA" id="ARBA00022692"/>
    </source>
</evidence>
<evidence type="ECO:0000256" key="9">
    <source>
        <dbReference type="ARBA" id="ARBA00023136"/>
    </source>
</evidence>
<dbReference type="GO" id="GO:0016887">
    <property type="term" value="F:ATP hydrolysis activity"/>
    <property type="evidence" value="ECO:0007669"/>
    <property type="project" value="InterPro"/>
</dbReference>
<dbReference type="SMART" id="SM00382">
    <property type="entry name" value="AAA"/>
    <property type="match status" value="1"/>
</dbReference>
<dbReference type="Pfam" id="PF00005">
    <property type="entry name" value="ABC_tran"/>
    <property type="match status" value="1"/>
</dbReference>
<dbReference type="GO" id="GO:0005319">
    <property type="term" value="F:lipid transporter activity"/>
    <property type="evidence" value="ECO:0007669"/>
    <property type="project" value="TreeGrafter"/>
</dbReference>
<feature type="transmembrane region" description="Helical" evidence="11">
    <location>
        <begin position="205"/>
        <end position="227"/>
    </location>
</feature>
<evidence type="ECO:0000256" key="1">
    <source>
        <dbReference type="ARBA" id="ARBA00004141"/>
    </source>
</evidence>
<feature type="compositionally biased region" description="Basic and acidic residues" evidence="10">
    <location>
        <begin position="319"/>
        <end position="328"/>
    </location>
</feature>
<gene>
    <name evidence="13" type="ORF">TPAR_01170</name>
</gene>
<dbReference type="PANTHER" id="PTHR19229:SF36">
    <property type="entry name" value="ATP-BINDING CASSETTE SUB-FAMILY A MEMBER 2"/>
    <property type="match status" value="1"/>
</dbReference>
<keyword evidence="9 11" id="KW-0472">Membrane</keyword>
<dbReference type="PROSITE" id="PS00211">
    <property type="entry name" value="ABC_TRANSPORTER_1"/>
    <property type="match status" value="1"/>
</dbReference>
<keyword evidence="4 11" id="KW-0812">Transmembrane</keyword>
<comment type="subcellular location">
    <subcellularLocation>
        <location evidence="1">Membrane</location>
        <topology evidence="1">Multi-pass membrane protein</topology>
    </subcellularLocation>
</comment>
<feature type="domain" description="ABC transporter" evidence="12">
    <location>
        <begin position="355"/>
        <end position="582"/>
    </location>
</feature>
<dbReference type="PANTHER" id="PTHR19229">
    <property type="entry name" value="ATP-BINDING CASSETTE TRANSPORTER SUBFAMILY A ABCA"/>
    <property type="match status" value="1"/>
</dbReference>
<dbReference type="InterPro" id="IPR017871">
    <property type="entry name" value="ABC_transporter-like_CS"/>
</dbReference>
<dbReference type="EMBL" id="PKSG01000122">
    <property type="protein sequence ID" value="POR38626.1"/>
    <property type="molecule type" value="Genomic_DNA"/>
</dbReference>
<keyword evidence="3" id="KW-0813">Transport</keyword>
<organism evidence="13 14">
    <name type="scientific">Tolypocladium paradoxum</name>
    <dbReference type="NCBI Taxonomy" id="94208"/>
    <lineage>
        <taxon>Eukaryota</taxon>
        <taxon>Fungi</taxon>
        <taxon>Dikarya</taxon>
        <taxon>Ascomycota</taxon>
        <taxon>Pezizomycotina</taxon>
        <taxon>Sordariomycetes</taxon>
        <taxon>Hypocreomycetidae</taxon>
        <taxon>Hypocreales</taxon>
        <taxon>Ophiocordycipitaceae</taxon>
        <taxon>Tolypocladium</taxon>
    </lineage>
</organism>
<dbReference type="PROSITE" id="PS50893">
    <property type="entry name" value="ABC_TRANSPORTER_2"/>
    <property type="match status" value="1"/>
</dbReference>
<evidence type="ECO:0000313" key="13">
    <source>
        <dbReference type="EMBL" id="POR38626.1"/>
    </source>
</evidence>
<name>A0A2S4L867_9HYPO</name>
<feature type="non-terminal residue" evidence="13">
    <location>
        <position position="1"/>
    </location>
</feature>
<dbReference type="InterPro" id="IPR003593">
    <property type="entry name" value="AAA+_ATPase"/>
</dbReference>
<keyword evidence="5" id="KW-0677">Repeat</keyword>
<evidence type="ECO:0000256" key="2">
    <source>
        <dbReference type="ARBA" id="ARBA00008869"/>
    </source>
</evidence>
<sequence>LGGAALGSLHLVDSYAEFAQFVADNRRNLTTGLWLGDGADGSPPTAAWVANLFVTSSLAAQQLLDVLLANTTIVTTWAPFDVPFNPGIGDALNLVIYMGIALACYPAFFGLYPSNERRRLVRALQYSNGVRPLPLWVAYLALDFAIALVASAAVAGLWAALSSVWYHLEYVFVVLVLYGLASTLLAYVVSLFAKTQLSAFAWAAAYQGVMFLGYLIAYVCVITYVKVNRIDSTILVCHFVISAFAPIGSAMRALFISTNLFSAACDGQRISARPTSFLMYGGPITYLVVQCLVLFALLLWFDAGSAGSSLRGLLERTRRAPAGHRDAQPDDDGVDEDMAGELSRVTGSGPHEDGLRVVHLTKAFGKNTAVDNVSFGVRRGEVFALLGPNGAGKSTTISLIRGDVKPSRRGGDVLVEDTSVTRSLAAARTHLGVCPQVDALDQMTVREHLDFYARVRGVADVDHNVAAVLRAVGLEALASRMAHALSGGNKRKLSLGIALMGNPTVVLLDEPSSGLDAAAKRIMWRTLAATVPGRSILLTTHSMEEADALAGRAGILARRMLALGTPDDLRRRFGDALHVHLVSATAPRTSDEDMGRITAWVRQTLPSATLDAKTYHGQMRFSVRASDVVRAAASPEPQRPDGSADVTPVDGAAAPASQGSAIGHLVVLLEEHKARLGVEHYSVTPTTLDQVFLTIVGRHNVREENYEEKKQGAWSRMWNCARS</sequence>
<evidence type="ECO:0000256" key="3">
    <source>
        <dbReference type="ARBA" id="ARBA00022448"/>
    </source>
</evidence>
<evidence type="ECO:0000256" key="6">
    <source>
        <dbReference type="ARBA" id="ARBA00022741"/>
    </source>
</evidence>
<dbReference type="AlphaFoldDB" id="A0A2S4L867"/>
<feature type="region of interest" description="Disordered" evidence="10">
    <location>
        <begin position="319"/>
        <end position="338"/>
    </location>
</feature>
<dbReference type="GO" id="GO:0016020">
    <property type="term" value="C:membrane"/>
    <property type="evidence" value="ECO:0007669"/>
    <property type="project" value="UniProtKB-SubCell"/>
</dbReference>
<dbReference type="Proteomes" id="UP000237481">
    <property type="component" value="Unassembled WGS sequence"/>
</dbReference>
<dbReference type="GO" id="GO:0140359">
    <property type="term" value="F:ABC-type transporter activity"/>
    <property type="evidence" value="ECO:0007669"/>
    <property type="project" value="InterPro"/>
</dbReference>
<comment type="similarity">
    <text evidence="2">Belongs to the ABC transporter superfamily. ABCA family.</text>
</comment>
<proteinExistence type="inferred from homology"/>
<dbReference type="STRING" id="94208.A0A2S4L867"/>
<feature type="compositionally biased region" description="Acidic residues" evidence="10">
    <location>
        <begin position="329"/>
        <end position="338"/>
    </location>
</feature>
<dbReference type="Pfam" id="PF12698">
    <property type="entry name" value="ABC2_membrane_3"/>
    <property type="match status" value="1"/>
</dbReference>
<evidence type="ECO:0000256" key="11">
    <source>
        <dbReference type="SAM" id="Phobius"/>
    </source>
</evidence>
<dbReference type="InterPro" id="IPR027417">
    <property type="entry name" value="P-loop_NTPase"/>
</dbReference>
<feature type="transmembrane region" description="Helical" evidence="11">
    <location>
        <begin position="94"/>
        <end position="112"/>
    </location>
</feature>
<dbReference type="GO" id="GO:0005524">
    <property type="term" value="F:ATP binding"/>
    <property type="evidence" value="ECO:0007669"/>
    <property type="project" value="UniProtKB-KW"/>
</dbReference>
<keyword evidence="6" id="KW-0547">Nucleotide-binding</keyword>
<feature type="transmembrane region" description="Helical" evidence="11">
    <location>
        <begin position="277"/>
        <end position="301"/>
    </location>
</feature>